<evidence type="ECO:0000313" key="5">
    <source>
        <dbReference type="Proteomes" id="UP000809273"/>
    </source>
</evidence>
<dbReference type="PROSITE" id="PS50110">
    <property type="entry name" value="RESPONSE_REGULATORY"/>
    <property type="match status" value="1"/>
</dbReference>
<dbReference type="InterPro" id="IPR001789">
    <property type="entry name" value="Sig_transdc_resp-reg_receiver"/>
</dbReference>
<sequence>MDDVKEKIPQIEGHFTALSMISLVQGISGNKKMLIILYSKDGKEGKLYFDSSRIVGASLGDTFRGEKAFFRLIEWENARFQAFEVNKIKPENNNIKMELSHLLLEGLRQKDEKEKIKERILPIYKIKRAEGSFDLSSRERDLWEIINPRGSFVIDLVNATSITDFEAYEALTSLMLKKALQFVKIKTLVIDDSAFMIKILKDILEGIYRDTMAIKTLENGADAIRAINSSDPEAVPDLIFTDILMEGTGGMEVIKAARERDKPINTIAVTTLQREMRDILKAGANYLHKDWITNDDIEDIVKDLVERTISGELSVIGGSLESKKKA</sequence>
<dbReference type="InterPro" id="IPR025497">
    <property type="entry name" value="PatA-like_N"/>
</dbReference>
<comment type="caution">
    <text evidence="4">The sequence shown here is derived from an EMBL/GenBank/DDBJ whole genome shotgun (WGS) entry which is preliminary data.</text>
</comment>
<dbReference type="AlphaFoldDB" id="A0A9D8PQ36"/>
<dbReference type="PANTHER" id="PTHR44591:SF3">
    <property type="entry name" value="RESPONSE REGULATORY DOMAIN-CONTAINING PROTEIN"/>
    <property type="match status" value="1"/>
</dbReference>
<organism evidence="4 5">
    <name type="scientific">Candidatus Zymogenus saltonus</name>
    <dbReference type="NCBI Taxonomy" id="2844893"/>
    <lineage>
        <taxon>Bacteria</taxon>
        <taxon>Deltaproteobacteria</taxon>
        <taxon>Candidatus Zymogenia</taxon>
        <taxon>Candidatus Zymogeniales</taxon>
        <taxon>Candidatus Zymogenaceae</taxon>
        <taxon>Candidatus Zymogenus</taxon>
    </lineage>
</organism>
<dbReference type="SMART" id="SM00448">
    <property type="entry name" value="REC"/>
    <property type="match status" value="1"/>
</dbReference>
<dbReference type="Proteomes" id="UP000809273">
    <property type="component" value="Unassembled WGS sequence"/>
</dbReference>
<dbReference type="Gene3D" id="3.40.50.2300">
    <property type="match status" value="1"/>
</dbReference>
<evidence type="ECO:0000259" key="3">
    <source>
        <dbReference type="PROSITE" id="PS50110"/>
    </source>
</evidence>
<feature type="modified residue" description="4-aspartylphosphate" evidence="2">
    <location>
        <position position="242"/>
    </location>
</feature>
<dbReference type="GO" id="GO:0000160">
    <property type="term" value="P:phosphorelay signal transduction system"/>
    <property type="evidence" value="ECO:0007669"/>
    <property type="project" value="InterPro"/>
</dbReference>
<evidence type="ECO:0000256" key="2">
    <source>
        <dbReference type="PROSITE-ProRule" id="PRU00169"/>
    </source>
</evidence>
<evidence type="ECO:0000256" key="1">
    <source>
        <dbReference type="ARBA" id="ARBA00022553"/>
    </source>
</evidence>
<dbReference type="Pfam" id="PF14332">
    <property type="entry name" value="DUF4388"/>
    <property type="match status" value="1"/>
</dbReference>
<evidence type="ECO:0000313" key="4">
    <source>
        <dbReference type="EMBL" id="MBN1573632.1"/>
    </source>
</evidence>
<dbReference type="EMBL" id="JAFGIX010000054">
    <property type="protein sequence ID" value="MBN1573632.1"/>
    <property type="molecule type" value="Genomic_DNA"/>
</dbReference>
<dbReference type="InterPro" id="IPR011006">
    <property type="entry name" value="CheY-like_superfamily"/>
</dbReference>
<dbReference type="PANTHER" id="PTHR44591">
    <property type="entry name" value="STRESS RESPONSE REGULATOR PROTEIN 1"/>
    <property type="match status" value="1"/>
</dbReference>
<accession>A0A9D8PQ36</accession>
<feature type="domain" description="Response regulatory" evidence="3">
    <location>
        <begin position="186"/>
        <end position="304"/>
    </location>
</feature>
<dbReference type="CDD" id="cd00156">
    <property type="entry name" value="REC"/>
    <property type="match status" value="1"/>
</dbReference>
<gene>
    <name evidence="4" type="ORF">JW984_10605</name>
</gene>
<dbReference type="Pfam" id="PF00072">
    <property type="entry name" value="Response_reg"/>
    <property type="match status" value="1"/>
</dbReference>
<reference evidence="4" key="1">
    <citation type="journal article" date="2021" name="Environ. Microbiol.">
        <title>Genomic characterization of three novel Desulfobacterota classes expand the metabolic and phylogenetic diversity of the phylum.</title>
        <authorList>
            <person name="Murphy C.L."/>
            <person name="Biggerstaff J."/>
            <person name="Eichhorn A."/>
            <person name="Ewing E."/>
            <person name="Shahan R."/>
            <person name="Soriano D."/>
            <person name="Stewart S."/>
            <person name="VanMol K."/>
            <person name="Walker R."/>
            <person name="Walters P."/>
            <person name="Elshahed M.S."/>
            <person name="Youssef N.H."/>
        </authorList>
    </citation>
    <scope>NUCLEOTIDE SEQUENCE</scope>
    <source>
        <strain evidence="4">Zod_Metabat.24</strain>
    </source>
</reference>
<protein>
    <submittedName>
        <fullName evidence="4">Response regulator</fullName>
    </submittedName>
</protein>
<proteinExistence type="predicted"/>
<dbReference type="SUPFAM" id="SSF52172">
    <property type="entry name" value="CheY-like"/>
    <property type="match status" value="1"/>
</dbReference>
<keyword evidence="1 2" id="KW-0597">Phosphoprotein</keyword>
<dbReference type="InterPro" id="IPR050595">
    <property type="entry name" value="Bact_response_regulator"/>
</dbReference>
<reference evidence="4" key="2">
    <citation type="submission" date="2021-01" db="EMBL/GenBank/DDBJ databases">
        <authorList>
            <person name="Hahn C.R."/>
            <person name="Youssef N.H."/>
            <person name="Elshahed M."/>
        </authorList>
    </citation>
    <scope>NUCLEOTIDE SEQUENCE</scope>
    <source>
        <strain evidence="4">Zod_Metabat.24</strain>
    </source>
</reference>
<name>A0A9D8PQ36_9DELT</name>